<comment type="caution">
    <text evidence="2">The sequence shown here is derived from an EMBL/GenBank/DDBJ whole genome shotgun (WGS) entry which is preliminary data.</text>
</comment>
<feature type="region of interest" description="Disordered" evidence="1">
    <location>
        <begin position="15"/>
        <end position="90"/>
    </location>
</feature>
<name>A0A9N8E0X6_9STRA</name>
<sequence length="90" mass="9868">MFSLSFKALGQLWATHADEETPPKCTNTENRCPRDAETANASPDGMHQPTVCNSDISHKDSSYEKDNPAIRAKTGRDAQEPPPVVLAMIQ</sequence>
<evidence type="ECO:0000256" key="1">
    <source>
        <dbReference type="SAM" id="MobiDB-lite"/>
    </source>
</evidence>
<organism evidence="2 3">
    <name type="scientific">Seminavis robusta</name>
    <dbReference type="NCBI Taxonomy" id="568900"/>
    <lineage>
        <taxon>Eukaryota</taxon>
        <taxon>Sar</taxon>
        <taxon>Stramenopiles</taxon>
        <taxon>Ochrophyta</taxon>
        <taxon>Bacillariophyta</taxon>
        <taxon>Bacillariophyceae</taxon>
        <taxon>Bacillariophycidae</taxon>
        <taxon>Naviculales</taxon>
        <taxon>Naviculaceae</taxon>
        <taxon>Seminavis</taxon>
    </lineage>
</organism>
<dbReference type="Proteomes" id="UP001153069">
    <property type="component" value="Unassembled WGS sequence"/>
</dbReference>
<evidence type="ECO:0000313" key="2">
    <source>
        <dbReference type="EMBL" id="CAB9512467.1"/>
    </source>
</evidence>
<dbReference type="AlphaFoldDB" id="A0A9N8E0X6"/>
<dbReference type="EMBL" id="CAICTM010000537">
    <property type="protein sequence ID" value="CAB9512467.1"/>
    <property type="molecule type" value="Genomic_DNA"/>
</dbReference>
<reference evidence="2" key="1">
    <citation type="submission" date="2020-06" db="EMBL/GenBank/DDBJ databases">
        <authorList>
            <consortium name="Plant Systems Biology data submission"/>
        </authorList>
    </citation>
    <scope>NUCLEOTIDE SEQUENCE</scope>
    <source>
        <strain evidence="2">D6</strain>
    </source>
</reference>
<proteinExistence type="predicted"/>
<feature type="compositionally biased region" description="Basic and acidic residues" evidence="1">
    <location>
        <begin position="56"/>
        <end position="79"/>
    </location>
</feature>
<keyword evidence="3" id="KW-1185">Reference proteome</keyword>
<accession>A0A9N8E0X6</accession>
<protein>
    <submittedName>
        <fullName evidence="2">Uncharacterized protein</fullName>
    </submittedName>
</protein>
<gene>
    <name evidence="2" type="ORF">SEMRO_538_G162490.1</name>
</gene>
<evidence type="ECO:0000313" key="3">
    <source>
        <dbReference type="Proteomes" id="UP001153069"/>
    </source>
</evidence>